<dbReference type="EMBL" id="JBHTIS010001453">
    <property type="protein sequence ID" value="MFD1048196.1"/>
    <property type="molecule type" value="Genomic_DNA"/>
</dbReference>
<accession>A0ABW3MBN8</accession>
<dbReference type="SUPFAM" id="SSF48264">
    <property type="entry name" value="Cytochrome P450"/>
    <property type="match status" value="1"/>
</dbReference>
<reference evidence="2" key="1">
    <citation type="journal article" date="2019" name="Int. J. Syst. Evol. Microbiol.">
        <title>The Global Catalogue of Microorganisms (GCM) 10K type strain sequencing project: providing services to taxonomists for standard genome sequencing and annotation.</title>
        <authorList>
            <consortium name="The Broad Institute Genomics Platform"/>
            <consortium name="The Broad Institute Genome Sequencing Center for Infectious Disease"/>
            <person name="Wu L."/>
            <person name="Ma J."/>
        </authorList>
    </citation>
    <scope>NUCLEOTIDE SEQUENCE [LARGE SCALE GENOMIC DNA]</scope>
    <source>
        <strain evidence="2">JCM 31486</strain>
    </source>
</reference>
<dbReference type="Gene3D" id="1.10.630.10">
    <property type="entry name" value="Cytochrome P450"/>
    <property type="match status" value="1"/>
</dbReference>
<comment type="caution">
    <text evidence="1">The sequence shown here is derived from an EMBL/GenBank/DDBJ whole genome shotgun (WGS) entry which is preliminary data.</text>
</comment>
<feature type="non-terminal residue" evidence="1">
    <location>
        <position position="98"/>
    </location>
</feature>
<dbReference type="InterPro" id="IPR036396">
    <property type="entry name" value="Cyt_P450_sf"/>
</dbReference>
<evidence type="ECO:0000313" key="1">
    <source>
        <dbReference type="EMBL" id="MFD1048196.1"/>
    </source>
</evidence>
<proteinExistence type="predicted"/>
<name>A0ABW3MBN8_9PSEU</name>
<organism evidence="1 2">
    <name type="scientific">Kibdelosporangium lantanae</name>
    <dbReference type="NCBI Taxonomy" id="1497396"/>
    <lineage>
        <taxon>Bacteria</taxon>
        <taxon>Bacillati</taxon>
        <taxon>Actinomycetota</taxon>
        <taxon>Actinomycetes</taxon>
        <taxon>Pseudonocardiales</taxon>
        <taxon>Pseudonocardiaceae</taxon>
        <taxon>Kibdelosporangium</taxon>
    </lineage>
</organism>
<gene>
    <name evidence="1" type="ORF">ACFQ1S_22975</name>
</gene>
<keyword evidence="2" id="KW-1185">Reference proteome</keyword>
<evidence type="ECO:0000313" key="2">
    <source>
        <dbReference type="Proteomes" id="UP001597045"/>
    </source>
</evidence>
<protein>
    <submittedName>
        <fullName evidence="1">Cytochrome P450</fullName>
    </submittedName>
</protein>
<dbReference type="Proteomes" id="UP001597045">
    <property type="component" value="Unassembled WGS sequence"/>
</dbReference>
<sequence length="98" mass="10919">MPDTDLTDPRNFIPDPPYETWAAMRESDGLPYQERAGAPGFYSVTRYRDVDAVVRDSGSYSSESGMTLDTALGVKDPAAGKMIELTDPPRHRRLRTLV</sequence>